<dbReference type="Pfam" id="PF03013">
    <property type="entry name" value="Pyr_excise"/>
    <property type="match status" value="1"/>
</dbReference>
<evidence type="ECO:0008006" key="3">
    <source>
        <dbReference type="Google" id="ProtNLM"/>
    </source>
</evidence>
<dbReference type="AlphaFoldDB" id="A0A0A0ESB8"/>
<dbReference type="InterPro" id="IPR004260">
    <property type="entry name" value="Pyr-dimer_DNA_glycosylase"/>
</dbReference>
<dbReference type="OrthoDB" id="3253436at2"/>
<dbReference type="STRING" id="1122185.N792_02095"/>
<accession>A0A0A0ESB8</accession>
<dbReference type="RefSeq" id="WP_036192035.1">
    <property type="nucleotide sequence ID" value="NZ_AVPS01000001.1"/>
</dbReference>
<organism evidence="1 2">
    <name type="scientific">Lysobacter concretionis Ko07 = DSM 16239</name>
    <dbReference type="NCBI Taxonomy" id="1122185"/>
    <lineage>
        <taxon>Bacteria</taxon>
        <taxon>Pseudomonadati</taxon>
        <taxon>Pseudomonadota</taxon>
        <taxon>Gammaproteobacteria</taxon>
        <taxon>Lysobacterales</taxon>
        <taxon>Lysobacteraceae</taxon>
        <taxon>Novilysobacter</taxon>
    </lineage>
</organism>
<evidence type="ECO:0000313" key="2">
    <source>
        <dbReference type="Proteomes" id="UP000030017"/>
    </source>
</evidence>
<gene>
    <name evidence="1" type="ORF">N792_02095</name>
</gene>
<dbReference type="EMBL" id="AVPS01000001">
    <property type="protein sequence ID" value="KGM53033.1"/>
    <property type="molecule type" value="Genomic_DNA"/>
</dbReference>
<dbReference type="Proteomes" id="UP000030017">
    <property type="component" value="Unassembled WGS sequence"/>
</dbReference>
<protein>
    <recommendedName>
        <fullName evidence="3">DNA lyase</fullName>
    </recommendedName>
</protein>
<name>A0A0A0ESB8_9GAMM</name>
<sequence length="150" mass="17008">MRLWSLHPQHLDRQGLTALWREGLLARAVLLGRTRGYVHHPQLERFRARPDPVAALDAYLAAVVDEADARGYRYDRSKLGPVPGPGNERPRIEVSQGQLDFEWQHLMGKLSRRSPDWHDAQQAHAGPRCHPCFETVPGPIADWERGKVAA</sequence>
<comment type="caution">
    <text evidence="1">The sequence shown here is derived from an EMBL/GenBank/DDBJ whole genome shotgun (WGS) entry which is preliminary data.</text>
</comment>
<reference evidence="1 2" key="1">
    <citation type="submission" date="2013-08" db="EMBL/GenBank/DDBJ databases">
        <title>Genome sequencing of Lysobacter.</title>
        <authorList>
            <person name="Zhang S."/>
            <person name="Wang G."/>
        </authorList>
    </citation>
    <scope>NUCLEOTIDE SEQUENCE [LARGE SCALE GENOMIC DNA]</scope>
    <source>
        <strain evidence="1 2">Ko07</strain>
    </source>
</reference>
<evidence type="ECO:0000313" key="1">
    <source>
        <dbReference type="EMBL" id="KGM53033.1"/>
    </source>
</evidence>
<dbReference type="eggNOG" id="ENOG503195F">
    <property type="taxonomic scope" value="Bacteria"/>
</dbReference>
<proteinExistence type="predicted"/>
<keyword evidence="2" id="KW-1185">Reference proteome</keyword>